<evidence type="ECO:0000256" key="1">
    <source>
        <dbReference type="SAM" id="MobiDB-lite"/>
    </source>
</evidence>
<dbReference type="EMBL" id="LR877164">
    <property type="protein sequence ID" value="CAD2221304.1"/>
    <property type="molecule type" value="Genomic_DNA"/>
</dbReference>
<keyword evidence="3" id="KW-1185">Reference proteome</keyword>
<feature type="region of interest" description="Disordered" evidence="1">
    <location>
        <begin position="629"/>
        <end position="651"/>
    </location>
</feature>
<feature type="region of interest" description="Disordered" evidence="1">
    <location>
        <begin position="186"/>
        <end position="250"/>
    </location>
</feature>
<reference evidence="2 3" key="1">
    <citation type="submission" date="2020-08" db="EMBL/GenBank/DDBJ databases">
        <authorList>
            <person name="Newling K."/>
            <person name="Davey J."/>
            <person name="Forrester S."/>
        </authorList>
    </citation>
    <scope>NUCLEOTIDE SEQUENCE [LARGE SCALE GENOMIC DNA]</scope>
    <source>
        <strain evidence="3">Crithidia deanei Carvalho (ATCC PRA-265)</strain>
    </source>
</reference>
<dbReference type="Proteomes" id="UP000515908">
    <property type="component" value="Chromosome 20"/>
</dbReference>
<dbReference type="AlphaFoldDB" id="A0A7G2CQN9"/>
<name>A0A7G2CQN9_9TRYP</name>
<evidence type="ECO:0000313" key="2">
    <source>
        <dbReference type="EMBL" id="CAD2221304.1"/>
    </source>
</evidence>
<feature type="compositionally biased region" description="Polar residues" evidence="1">
    <location>
        <begin position="473"/>
        <end position="483"/>
    </location>
</feature>
<feature type="compositionally biased region" description="Basic and acidic residues" evidence="1">
    <location>
        <begin position="459"/>
        <end position="469"/>
    </location>
</feature>
<accession>A0A7G2CQN9</accession>
<feature type="region of interest" description="Disordered" evidence="1">
    <location>
        <begin position="670"/>
        <end position="711"/>
    </location>
</feature>
<gene>
    <name evidence="2" type="ORF">ADEAN_000883600</name>
</gene>
<feature type="region of interest" description="Disordered" evidence="1">
    <location>
        <begin position="270"/>
        <end position="300"/>
    </location>
</feature>
<protein>
    <recommendedName>
        <fullName evidence="4">Sperm-tail PG-rich repeat</fullName>
    </recommendedName>
</protein>
<evidence type="ECO:0000313" key="3">
    <source>
        <dbReference type="Proteomes" id="UP000515908"/>
    </source>
</evidence>
<proteinExistence type="predicted"/>
<feature type="region of interest" description="Disordered" evidence="1">
    <location>
        <begin position="546"/>
        <end position="570"/>
    </location>
</feature>
<feature type="compositionally biased region" description="Acidic residues" evidence="1">
    <location>
        <begin position="204"/>
        <end position="213"/>
    </location>
</feature>
<sequence length="711" mass="78938">MTTKQQSQLDDKELLYRLVKQAKSSHSNLGRSLDTDLSYRRMGGATVEPGVLSANRSEHLRQLAAQQQLQSAWETGGSLTIPRLGTIPPSFTQAADDGVVALGGTARVGAGFTTLVAAVPTETTVKCIDDNMELISSFRPYSYDARRAERESNTLDHAAPHPDLLQQLAPTLSSVSPSQLVDVGSLPSHLIPRRPTRTLQQPMEEVEEEEPPLEETPHQREIRSAPPGGTYSFTAVGRKTERPRLPGNRMPVIGQYHLRYNEVEPRVTHGYMMPPQTTTSRRVVEESPSSPVERKNSARTDVESLMGGTVHLTAATQPTRDLTQEFAPGENIKGSSMFLDKSQRGQTGGTAAPDVMYWPYPDVRSTTSRQPMYTFMDAPTTTRRRQPRASGVPAGAYEVAGDISKGLHNSAQMRSTTGRDQHYYGKREQYGGTGDWLDVDTALQATKPNPKGAVLPPQRSEEELRREGPPVDTSVSVERNWNYPSDGIGRRDDLQHVRRFDQSLSRDQRETAKSLNAHRTQAVDGYDVTYDPVEKRSTGAIIHARAPGHGTLHNPNPTELGETPNLKWTRPANDHATRFGPGSKRPDHLLPMNDLSYNTEPGYRLIEPRVPGDPHIGTVESRQSRQARAATGGNGADAMYNLNGTPPRGKLVPNFEKQITKETEFRGHNIQSERWERHNPKAPGPGSYNISYKQVDPDRREPRINTMEYMH</sequence>
<dbReference type="VEuPathDB" id="TriTrypDB:ADEAN_000883600"/>
<feature type="compositionally biased region" description="Basic and acidic residues" evidence="1">
    <location>
        <begin position="670"/>
        <end position="679"/>
    </location>
</feature>
<organism evidence="2 3">
    <name type="scientific">Angomonas deanei</name>
    <dbReference type="NCBI Taxonomy" id="59799"/>
    <lineage>
        <taxon>Eukaryota</taxon>
        <taxon>Discoba</taxon>
        <taxon>Euglenozoa</taxon>
        <taxon>Kinetoplastea</taxon>
        <taxon>Metakinetoplastina</taxon>
        <taxon>Trypanosomatida</taxon>
        <taxon>Trypanosomatidae</taxon>
        <taxon>Strigomonadinae</taxon>
        <taxon>Angomonas</taxon>
    </lineage>
</organism>
<evidence type="ECO:0008006" key="4">
    <source>
        <dbReference type="Google" id="ProtNLM"/>
    </source>
</evidence>
<feature type="region of interest" description="Disordered" evidence="1">
    <location>
        <begin position="447"/>
        <end position="490"/>
    </location>
</feature>